<dbReference type="PANTHER" id="PTHR42911">
    <property type="entry name" value="MODULATOR OF FTSH PROTEASE HFLC"/>
    <property type="match status" value="1"/>
</dbReference>
<dbReference type="Gene3D" id="3.30.479.30">
    <property type="entry name" value="Band 7 domain"/>
    <property type="match status" value="1"/>
</dbReference>
<dbReference type="STRING" id="980561.A1359_15100"/>
<dbReference type="Pfam" id="PF01145">
    <property type="entry name" value="Band_7"/>
    <property type="match status" value="1"/>
</dbReference>
<dbReference type="InterPro" id="IPR001107">
    <property type="entry name" value="Band_7"/>
</dbReference>
<sequence>MSTSPFTQHTSRWPRNIKLWHLLLLIATVLLIISPPWFIVQPSEMAGVRRLGRVITPSPLAEGFYFKLPLLDINDNLQVSLTAFQVNDLPIFTVDQQWINVSVGISFTVPESSVLKLLYMVGRSGNFDIDQSLRPVICESVMLVFSHHPAETLTENRAEIVKELEIALSATLQRVFGLDVHDVQITNILYLSARAALLCDQLKSLNERQNSTRGN</sequence>
<comment type="subcellular location">
    <subcellularLocation>
        <location evidence="1">Membrane</location>
        <topology evidence="1">Single-pass membrane protein</topology>
    </subcellularLocation>
</comment>
<keyword evidence="5" id="KW-1185">Reference proteome</keyword>
<dbReference type="RefSeq" id="WP_066986195.1">
    <property type="nucleotide sequence ID" value="NZ_LUUI01000145.1"/>
</dbReference>
<evidence type="ECO:0000313" key="5">
    <source>
        <dbReference type="Proteomes" id="UP000078476"/>
    </source>
</evidence>
<name>A0A177N0F6_9GAMM</name>
<dbReference type="AlphaFoldDB" id="A0A177N0F6"/>
<keyword evidence="2" id="KW-1133">Transmembrane helix</keyword>
<comment type="caution">
    <text evidence="4">The sequence shown here is derived from an EMBL/GenBank/DDBJ whole genome shotgun (WGS) entry which is preliminary data.</text>
</comment>
<keyword evidence="2" id="KW-0472">Membrane</keyword>
<dbReference type="Proteomes" id="UP000078476">
    <property type="component" value="Unassembled WGS sequence"/>
</dbReference>
<dbReference type="EMBL" id="LUUI01000145">
    <property type="protein sequence ID" value="OAI11023.1"/>
    <property type="molecule type" value="Genomic_DNA"/>
</dbReference>
<evidence type="ECO:0000259" key="3">
    <source>
        <dbReference type="Pfam" id="PF01145"/>
    </source>
</evidence>
<accession>A0A177N0F6</accession>
<organism evidence="4 5">
    <name type="scientific">Methylomonas lenta</name>
    <dbReference type="NCBI Taxonomy" id="980561"/>
    <lineage>
        <taxon>Bacteria</taxon>
        <taxon>Pseudomonadati</taxon>
        <taxon>Pseudomonadota</taxon>
        <taxon>Gammaproteobacteria</taxon>
        <taxon>Methylococcales</taxon>
        <taxon>Methylococcaceae</taxon>
        <taxon>Methylomonas</taxon>
    </lineage>
</organism>
<reference evidence="4 5" key="1">
    <citation type="submission" date="2016-03" db="EMBL/GenBank/DDBJ databases">
        <authorList>
            <person name="Ploux O."/>
        </authorList>
    </citation>
    <scope>NUCLEOTIDE SEQUENCE [LARGE SCALE GENOMIC DNA]</scope>
    <source>
        <strain evidence="4 5">R-45370</strain>
    </source>
</reference>
<protein>
    <recommendedName>
        <fullName evidence="3">Band 7 domain-containing protein</fullName>
    </recommendedName>
</protein>
<evidence type="ECO:0000313" key="4">
    <source>
        <dbReference type="EMBL" id="OAI11023.1"/>
    </source>
</evidence>
<dbReference type="InterPro" id="IPR036013">
    <property type="entry name" value="Band_7/SPFH_dom_sf"/>
</dbReference>
<dbReference type="SUPFAM" id="SSF117892">
    <property type="entry name" value="Band 7/SPFH domain"/>
    <property type="match status" value="1"/>
</dbReference>
<feature type="transmembrane region" description="Helical" evidence="2">
    <location>
        <begin position="20"/>
        <end position="40"/>
    </location>
</feature>
<feature type="domain" description="Band 7" evidence="3">
    <location>
        <begin position="39"/>
        <end position="190"/>
    </location>
</feature>
<proteinExistence type="predicted"/>
<gene>
    <name evidence="4" type="ORF">A1359_15100</name>
</gene>
<evidence type="ECO:0000256" key="2">
    <source>
        <dbReference type="SAM" id="Phobius"/>
    </source>
</evidence>
<dbReference type="PANTHER" id="PTHR42911:SF2">
    <property type="entry name" value="PROHIBITIN FAMILY PROTEIN"/>
    <property type="match status" value="1"/>
</dbReference>
<evidence type="ECO:0000256" key="1">
    <source>
        <dbReference type="ARBA" id="ARBA00004167"/>
    </source>
</evidence>
<dbReference type="OrthoDB" id="9812991at2"/>
<dbReference type="GO" id="GO:0016020">
    <property type="term" value="C:membrane"/>
    <property type="evidence" value="ECO:0007669"/>
    <property type="project" value="UniProtKB-SubCell"/>
</dbReference>
<keyword evidence="2" id="KW-0812">Transmembrane</keyword>